<reference evidence="2 3" key="1">
    <citation type="journal article" date="2012" name="Genome Biol.">
        <title>Genome and low-iron response of an oceanic diatom adapted to chronic iron limitation.</title>
        <authorList>
            <person name="Lommer M."/>
            <person name="Specht M."/>
            <person name="Roy A.S."/>
            <person name="Kraemer L."/>
            <person name="Andreson R."/>
            <person name="Gutowska M.A."/>
            <person name="Wolf J."/>
            <person name="Bergner S.V."/>
            <person name="Schilhabel M.B."/>
            <person name="Klostermeier U.C."/>
            <person name="Beiko R.G."/>
            <person name="Rosenstiel P."/>
            <person name="Hippler M."/>
            <person name="Laroche J."/>
        </authorList>
    </citation>
    <scope>NUCLEOTIDE SEQUENCE [LARGE SCALE GENOMIC DNA]</scope>
    <source>
        <strain evidence="2 3">CCMP1005</strain>
    </source>
</reference>
<protein>
    <submittedName>
        <fullName evidence="2">Uncharacterized protein</fullName>
    </submittedName>
</protein>
<keyword evidence="3" id="KW-1185">Reference proteome</keyword>
<dbReference type="Proteomes" id="UP000266841">
    <property type="component" value="Unassembled WGS sequence"/>
</dbReference>
<evidence type="ECO:0000313" key="2">
    <source>
        <dbReference type="EMBL" id="EJK74180.1"/>
    </source>
</evidence>
<feature type="region of interest" description="Disordered" evidence="1">
    <location>
        <begin position="71"/>
        <end position="99"/>
    </location>
</feature>
<dbReference type="eggNOG" id="ENOG502SUAQ">
    <property type="taxonomic scope" value="Eukaryota"/>
</dbReference>
<evidence type="ECO:0000313" key="3">
    <source>
        <dbReference type="Proteomes" id="UP000266841"/>
    </source>
</evidence>
<comment type="caution">
    <text evidence="2">The sequence shown here is derived from an EMBL/GenBank/DDBJ whole genome shotgun (WGS) entry which is preliminary data.</text>
</comment>
<gene>
    <name evidence="2" type="ORF">THAOC_04156</name>
</gene>
<organism evidence="2 3">
    <name type="scientific">Thalassiosira oceanica</name>
    <name type="common">Marine diatom</name>
    <dbReference type="NCBI Taxonomy" id="159749"/>
    <lineage>
        <taxon>Eukaryota</taxon>
        <taxon>Sar</taxon>
        <taxon>Stramenopiles</taxon>
        <taxon>Ochrophyta</taxon>
        <taxon>Bacillariophyta</taxon>
        <taxon>Coscinodiscophyceae</taxon>
        <taxon>Thalassiosirophycidae</taxon>
        <taxon>Thalassiosirales</taxon>
        <taxon>Thalassiosiraceae</taxon>
        <taxon>Thalassiosira</taxon>
    </lineage>
</organism>
<sequence>MEAEGKGNSAGLNVAAPSGVSETSAAATAAMTKLLGTVPDCAWENVASFAAPSDCYNIALASKRFFQPVSISTAPPSRSDQKPRRKSKRLKSAGGGPPPLLLATRMLRVSLEHSLERVLEHSRSGITLESLKKLGELPEGSAVIAGSTMWLVEKSDCMFVGLGDTIYVCGVTSEDMVYAIDTNIHHVEHWGSISANESHLGYEESPPPDGNVKNTEYYKKVVGYGKQCQSSINWKFENTMHHPDLGIDRNKAYDVKPKSGGDLPYDFHGEGNIDLVVGRLKDKSGNKNITPGDLLSDFDLGKTPDNWLDNRYLDTHHSTRIQEICKCSFDGKKFHIADPHNTFSGKTKMEPNRRAVLSSYASHFSPPAERYINGIEASKHTSAVIDKVRADVRSTPFYRQLDLAASLPNRFGIDDDFVYHDPIARVKFSASIQFHNFVVKLIKRLKKYQSRGIEVLDAPAIADDKKFRTYDLTLHAMVVHVSPVDNRYDSGPGNLGTVKGAYGATASACPHNKPQDQPSLVLPIHVARVLLTLRTISKIMDNRPVATLPTLSPLRKPRNKVSWFPKRLSTKLSDWDRPHDPPASPAEVQTKGSTPNLPPRLCTWARCLFISGFDLEIHGADSIGVHSGTKIGDAAGGKGKFPSILFSIDLFRTMAPLAEKLLLIIAATCVSNGFVLRRRHPRAHGIGLHQRPSDLSDTGDATATATARSSRIQDVVADCGEKTSAAPDPDASARRRLLATTLTAGCGCCGSAIQAADALELSERESPYDKRRNSLVDKFFADGMATGMDDYESKAKPYKSQLFRNMFRTLSEQ</sequence>
<feature type="region of interest" description="Disordered" evidence="1">
    <location>
        <begin position="574"/>
        <end position="595"/>
    </location>
</feature>
<dbReference type="AlphaFoldDB" id="K0T9L2"/>
<accession>K0T9L2</accession>
<feature type="compositionally biased region" description="Low complexity" evidence="1">
    <location>
        <begin position="693"/>
        <end position="709"/>
    </location>
</feature>
<proteinExistence type="predicted"/>
<dbReference type="EMBL" id="AGNL01003887">
    <property type="protein sequence ID" value="EJK74180.1"/>
    <property type="molecule type" value="Genomic_DNA"/>
</dbReference>
<feature type="non-terminal residue" evidence="2">
    <location>
        <position position="813"/>
    </location>
</feature>
<evidence type="ECO:0000256" key="1">
    <source>
        <dbReference type="SAM" id="MobiDB-lite"/>
    </source>
</evidence>
<name>K0T9L2_THAOC</name>
<feature type="region of interest" description="Disordered" evidence="1">
    <location>
        <begin position="685"/>
        <end position="709"/>
    </location>
</feature>
<dbReference type="OrthoDB" id="502170at2759"/>